<dbReference type="InterPro" id="IPR036513">
    <property type="entry name" value="STAS_dom_sf"/>
</dbReference>
<dbReference type="Proteomes" id="UP000198553">
    <property type="component" value="Unassembled WGS sequence"/>
</dbReference>
<dbReference type="InterPro" id="IPR051932">
    <property type="entry name" value="Bact_StressResp_Reg"/>
</dbReference>
<dbReference type="PANTHER" id="PTHR33745">
    <property type="entry name" value="RSBT ANTAGONIST PROTEIN RSBS-RELATED"/>
    <property type="match status" value="1"/>
</dbReference>
<dbReference type="EMBL" id="FOBW01000001">
    <property type="protein sequence ID" value="SEM11077.1"/>
    <property type="molecule type" value="Genomic_DNA"/>
</dbReference>
<dbReference type="SUPFAM" id="SSF52091">
    <property type="entry name" value="SpoIIaa-like"/>
    <property type="match status" value="1"/>
</dbReference>
<evidence type="ECO:0000259" key="2">
    <source>
        <dbReference type="PROSITE" id="PS50801"/>
    </source>
</evidence>
<dbReference type="Gene3D" id="3.30.750.24">
    <property type="entry name" value="STAS domain"/>
    <property type="match status" value="1"/>
</dbReference>
<dbReference type="Pfam" id="PF01740">
    <property type="entry name" value="STAS"/>
    <property type="match status" value="1"/>
</dbReference>
<sequence>MDLTFNSRDYITEFIVDNKPSFEKKLLSEAVNVASKIKDILKTGNIDLLANAQKLVLYAVEQKEDELVKFAEQEGIVWAKHSLTLAFKLEWVQAIRRTLWYFLYQFDRLTNKSNDLDRFYTQEKRINDQIDQFLNNFFLSYSHYKDELISEQRKLVEHLSVPIIPVSSNVSVLPLIGMIDSYRIKTIEEKVLMEIADLKVQTLIIDLSGIVTMEKNIIDHFQKILNGISMMGCESVLTGLRPELVKNMIHSGISFRENVETRGTLQLTLKKFLEVEVH</sequence>
<feature type="domain" description="STAS" evidence="2">
    <location>
        <begin position="160"/>
        <end position="272"/>
    </location>
</feature>
<proteinExistence type="predicted"/>
<dbReference type="InterPro" id="IPR002645">
    <property type="entry name" value="STAS_dom"/>
</dbReference>
<keyword evidence="4" id="KW-1185">Reference proteome</keyword>
<dbReference type="STRING" id="930146.SAMN05192533_10147"/>
<protein>
    <submittedName>
        <fullName evidence="3">Anti-anti-sigma regulatory factor (Antagonist of anti-sigma factor)</fullName>
    </submittedName>
</protein>
<dbReference type="AlphaFoldDB" id="A0A1H7VQI3"/>
<evidence type="ECO:0000313" key="3">
    <source>
        <dbReference type="EMBL" id="SEM11077.1"/>
    </source>
</evidence>
<dbReference type="CDD" id="cd07041">
    <property type="entry name" value="STAS_RsbR_RsbS_like"/>
    <property type="match status" value="1"/>
</dbReference>
<dbReference type="PANTHER" id="PTHR33745:SF3">
    <property type="entry name" value="RSBT CO-ANTAGONIST PROTEIN RSBRC"/>
    <property type="match status" value="1"/>
</dbReference>
<organism evidence="3 4">
    <name type="scientific">Mesobacillus persicus</name>
    <dbReference type="NCBI Taxonomy" id="930146"/>
    <lineage>
        <taxon>Bacteria</taxon>
        <taxon>Bacillati</taxon>
        <taxon>Bacillota</taxon>
        <taxon>Bacilli</taxon>
        <taxon>Bacillales</taxon>
        <taxon>Bacillaceae</taxon>
        <taxon>Mesobacillus</taxon>
    </lineage>
</organism>
<dbReference type="PROSITE" id="PS50801">
    <property type="entry name" value="STAS"/>
    <property type="match status" value="1"/>
</dbReference>
<accession>A0A1H7VQI3</accession>
<evidence type="ECO:0000313" key="4">
    <source>
        <dbReference type="Proteomes" id="UP000198553"/>
    </source>
</evidence>
<name>A0A1H7VQI3_9BACI</name>
<evidence type="ECO:0000256" key="1">
    <source>
        <dbReference type="ARBA" id="ARBA00022553"/>
    </source>
</evidence>
<dbReference type="RefSeq" id="WP_244532466.1">
    <property type="nucleotide sequence ID" value="NZ_FOBW01000001.1"/>
</dbReference>
<keyword evidence="1" id="KW-0597">Phosphoprotein</keyword>
<reference evidence="4" key="1">
    <citation type="submission" date="2016-10" db="EMBL/GenBank/DDBJ databases">
        <authorList>
            <person name="Varghese N."/>
            <person name="Submissions S."/>
        </authorList>
    </citation>
    <scope>NUCLEOTIDE SEQUENCE [LARGE SCALE GENOMIC DNA]</scope>
    <source>
        <strain evidence="4">B48,IBRC-M 10115,DSM 25386,CECT 8001</strain>
    </source>
</reference>
<gene>
    <name evidence="3" type="ORF">SAMN05192533_10147</name>
</gene>